<dbReference type="RefSeq" id="WP_092093630.1">
    <property type="nucleotide sequence ID" value="NZ_FOQE01000049.1"/>
</dbReference>
<dbReference type="InterPro" id="IPR016040">
    <property type="entry name" value="NAD(P)-bd_dom"/>
</dbReference>
<protein>
    <submittedName>
        <fullName evidence="2">Uncharacterized conserved protein YbjT, contains NAD(P)-binding and DUF2867 domains</fullName>
    </submittedName>
</protein>
<evidence type="ECO:0000313" key="2">
    <source>
        <dbReference type="EMBL" id="SFH89103.1"/>
    </source>
</evidence>
<proteinExistence type="predicted"/>
<name>A0A1I3DR25_9LACT</name>
<sequence>MKVLVVGANGKIGHQIVEKLHQDSAYTVRAMVRKEDQAVALKEKGIDAYLANLEDTVDNLAGAVKGMDAIIFSAGSGGSTGADKTLLIDLDGAVKMMEAAKKEQVDRFVMVSAFGADSRERWSEAIKSYYVAKYYADRELMQTDLNYTIVRPGALLDEAGTGKVKIAALLDLEGPDKREVPREDVANVVIESLQNKQTYRKAFDLISGEEAITDALNQL</sequence>
<dbReference type="EMBL" id="FOQE01000049">
    <property type="protein sequence ID" value="SFH89103.1"/>
    <property type="molecule type" value="Genomic_DNA"/>
</dbReference>
<dbReference type="CDD" id="cd05243">
    <property type="entry name" value="SDR_a5"/>
    <property type="match status" value="1"/>
</dbReference>
<dbReference type="Pfam" id="PF13460">
    <property type="entry name" value="NAD_binding_10"/>
    <property type="match status" value="1"/>
</dbReference>
<dbReference type="Gene3D" id="3.40.50.720">
    <property type="entry name" value="NAD(P)-binding Rossmann-like Domain"/>
    <property type="match status" value="1"/>
</dbReference>
<reference evidence="2 3" key="1">
    <citation type="submission" date="2016-10" db="EMBL/GenBank/DDBJ databases">
        <authorList>
            <person name="de Groot N.N."/>
        </authorList>
    </citation>
    <scope>NUCLEOTIDE SEQUENCE [LARGE SCALE GENOMIC DNA]</scope>
    <source>
        <strain evidence="2 3">DSM 27630</strain>
    </source>
</reference>
<evidence type="ECO:0000259" key="1">
    <source>
        <dbReference type="Pfam" id="PF13460"/>
    </source>
</evidence>
<dbReference type="InterPro" id="IPR036291">
    <property type="entry name" value="NAD(P)-bd_dom_sf"/>
</dbReference>
<feature type="domain" description="NAD(P)-binding" evidence="1">
    <location>
        <begin position="7"/>
        <end position="195"/>
    </location>
</feature>
<accession>A0A1I3DR25</accession>
<dbReference type="SUPFAM" id="SSF51735">
    <property type="entry name" value="NAD(P)-binding Rossmann-fold domains"/>
    <property type="match status" value="1"/>
</dbReference>
<dbReference type="PANTHER" id="PTHR15020:SF50">
    <property type="entry name" value="UPF0659 PROTEIN YMR090W"/>
    <property type="match status" value="1"/>
</dbReference>
<evidence type="ECO:0000313" key="3">
    <source>
        <dbReference type="Proteomes" id="UP000198668"/>
    </source>
</evidence>
<organism evidence="2 3">
    <name type="scientific">Pisciglobus halotolerans</name>
    <dbReference type="NCBI Taxonomy" id="745365"/>
    <lineage>
        <taxon>Bacteria</taxon>
        <taxon>Bacillati</taxon>
        <taxon>Bacillota</taxon>
        <taxon>Bacilli</taxon>
        <taxon>Lactobacillales</taxon>
        <taxon>Carnobacteriaceae</taxon>
    </lineage>
</organism>
<gene>
    <name evidence="2" type="ORF">SAMN04489868_1492</name>
</gene>
<dbReference type="PANTHER" id="PTHR15020">
    <property type="entry name" value="FLAVIN REDUCTASE-RELATED"/>
    <property type="match status" value="1"/>
</dbReference>
<dbReference type="AlphaFoldDB" id="A0A1I3DR25"/>
<keyword evidence="3" id="KW-1185">Reference proteome</keyword>
<dbReference type="Proteomes" id="UP000198668">
    <property type="component" value="Unassembled WGS sequence"/>
</dbReference>
<dbReference type="OrthoDB" id="9785372at2"/>